<gene>
    <name evidence="1" type="ORF">METZ01_LOCUS57131</name>
</gene>
<proteinExistence type="predicted"/>
<dbReference type="AlphaFoldDB" id="A0A381SPH0"/>
<evidence type="ECO:0000313" key="1">
    <source>
        <dbReference type="EMBL" id="SVA04277.1"/>
    </source>
</evidence>
<dbReference type="EMBL" id="UINC01003208">
    <property type="protein sequence ID" value="SVA04277.1"/>
    <property type="molecule type" value="Genomic_DNA"/>
</dbReference>
<accession>A0A381SPH0</accession>
<organism evidence="1">
    <name type="scientific">marine metagenome</name>
    <dbReference type="NCBI Taxonomy" id="408172"/>
    <lineage>
        <taxon>unclassified sequences</taxon>
        <taxon>metagenomes</taxon>
        <taxon>ecological metagenomes</taxon>
    </lineage>
</organism>
<protein>
    <submittedName>
        <fullName evidence="1">Uncharacterized protein</fullName>
    </submittedName>
</protein>
<reference evidence="1" key="1">
    <citation type="submission" date="2018-05" db="EMBL/GenBank/DDBJ databases">
        <authorList>
            <person name="Lanie J.A."/>
            <person name="Ng W.-L."/>
            <person name="Kazmierczak K.M."/>
            <person name="Andrzejewski T.M."/>
            <person name="Davidsen T.M."/>
            <person name="Wayne K.J."/>
            <person name="Tettelin H."/>
            <person name="Glass J.I."/>
            <person name="Rusch D."/>
            <person name="Podicherti R."/>
            <person name="Tsui H.-C.T."/>
            <person name="Winkler M.E."/>
        </authorList>
    </citation>
    <scope>NUCLEOTIDE SEQUENCE</scope>
</reference>
<name>A0A381SPH0_9ZZZZ</name>
<feature type="non-terminal residue" evidence="1">
    <location>
        <position position="1"/>
    </location>
</feature>
<sequence>DEIIFQGRSLYYFTNESGTWKMFAMGPVERD</sequence>